<reference evidence="1 4" key="1">
    <citation type="submission" date="2021-06" db="EMBL/GenBank/DDBJ databases">
        <title>Collection of gut derived symbiotic bacterial strains cultured from healthy donors.</title>
        <authorList>
            <person name="Lin H."/>
            <person name="Littmann E."/>
            <person name="Pamer E.G."/>
        </authorList>
    </citation>
    <scope>NUCLEOTIDE SEQUENCE</scope>
    <source>
        <strain evidence="2 4">MSK.21.70</strain>
        <strain evidence="1">MSK.21.82</strain>
    </source>
</reference>
<keyword evidence="4" id="KW-1185">Reference proteome</keyword>
<proteinExistence type="predicted"/>
<evidence type="ECO:0000313" key="1">
    <source>
        <dbReference type="EMBL" id="MBV3383728.1"/>
    </source>
</evidence>
<dbReference type="EMBL" id="JAHOEL010000117">
    <property type="protein sequence ID" value="MBV3393742.1"/>
    <property type="molecule type" value="Genomic_DNA"/>
</dbReference>
<evidence type="ECO:0000313" key="3">
    <source>
        <dbReference type="Proteomes" id="UP001196408"/>
    </source>
</evidence>
<dbReference type="EMBL" id="JAHOEF010000121">
    <property type="protein sequence ID" value="MBV3383728.1"/>
    <property type="molecule type" value="Genomic_DNA"/>
</dbReference>
<evidence type="ECO:0000313" key="4">
    <source>
        <dbReference type="Proteomes" id="UP001197492"/>
    </source>
</evidence>
<dbReference type="Proteomes" id="UP001197492">
    <property type="component" value="Unassembled WGS sequence"/>
</dbReference>
<accession>A0AAW4N3G2</accession>
<dbReference type="Proteomes" id="UP001196408">
    <property type="component" value="Unassembled WGS sequence"/>
</dbReference>
<protein>
    <submittedName>
        <fullName evidence="1">Uncharacterized protein</fullName>
    </submittedName>
</protein>
<gene>
    <name evidence="1" type="ORF">KSV97_11010</name>
    <name evidence="2" type="ORF">KSW06_10920</name>
</gene>
<sequence length="168" mass="19723">MMETISITNRGSIRKFVDDVFIDTIENIYALCDLKISYYGVSIAYKNTGQLKKYKRGKILHNYLSNNELERINFFSVPDDFVTVAYDYLLSISINYKNNYIIATFDENVMNHECIEEIKTLLDTFMEKPYMQEMYTMDKEETPLLYAMGIKNDFKTLKILSSEAVKED</sequence>
<name>A0AAW4N3G2_9FIRM</name>
<organism evidence="1 3">
    <name type="scientific">Catenibacterium mitsuokai</name>
    <dbReference type="NCBI Taxonomy" id="100886"/>
    <lineage>
        <taxon>Bacteria</taxon>
        <taxon>Bacillati</taxon>
        <taxon>Bacillota</taxon>
        <taxon>Erysipelotrichia</taxon>
        <taxon>Erysipelotrichales</taxon>
        <taxon>Coprobacillaceae</taxon>
        <taxon>Catenibacterium</taxon>
    </lineage>
</organism>
<comment type="caution">
    <text evidence="1">The sequence shown here is derived from an EMBL/GenBank/DDBJ whole genome shotgun (WGS) entry which is preliminary data.</text>
</comment>
<dbReference type="RefSeq" id="WP_217748351.1">
    <property type="nucleotide sequence ID" value="NZ_JAHOEB010000115.1"/>
</dbReference>
<evidence type="ECO:0000313" key="2">
    <source>
        <dbReference type="EMBL" id="MBV3393742.1"/>
    </source>
</evidence>
<dbReference type="AlphaFoldDB" id="A0AAW4N3G2"/>